<keyword evidence="6" id="KW-1185">Reference proteome</keyword>
<keyword evidence="2" id="KW-0238">DNA-binding</keyword>
<dbReference type="Proteomes" id="UP000035036">
    <property type="component" value="Chromosome"/>
</dbReference>
<dbReference type="CDD" id="cd00796">
    <property type="entry name" value="INT_Rci_Hp1_C"/>
    <property type="match status" value="1"/>
</dbReference>
<reference evidence="5 6" key="1">
    <citation type="journal article" date="2015" name="Genome Announc.">
        <title>Genomes of Geoalkalibacter ferrihydriticus Z-0531T and Geoalkalibacter subterraneus Red1T, Two Haloalkaliphilic Metal-Reducing Deltaproteobacteria.</title>
        <authorList>
            <person name="Badalamenti J.P."/>
            <person name="Krajmalnik-Brown R."/>
            <person name="Torres C.I."/>
            <person name="Bond D.R."/>
        </authorList>
    </citation>
    <scope>NUCLEOTIDE SEQUENCE [LARGE SCALE GENOMIC DNA]</scope>
    <source>
        <strain evidence="5 6">Red1</strain>
    </source>
</reference>
<evidence type="ECO:0000259" key="4">
    <source>
        <dbReference type="PROSITE" id="PS51898"/>
    </source>
</evidence>
<dbReference type="PANTHER" id="PTHR30349:SF64">
    <property type="entry name" value="PROPHAGE INTEGRASE INTD-RELATED"/>
    <property type="match status" value="1"/>
</dbReference>
<dbReference type="STRING" id="483547.GSUB_16320"/>
<dbReference type="InterPro" id="IPR010998">
    <property type="entry name" value="Integrase_recombinase_N"/>
</dbReference>
<dbReference type="InterPro" id="IPR050090">
    <property type="entry name" value="Tyrosine_recombinase_XerCD"/>
</dbReference>
<evidence type="ECO:0000256" key="1">
    <source>
        <dbReference type="ARBA" id="ARBA00008857"/>
    </source>
</evidence>
<evidence type="ECO:0000313" key="6">
    <source>
        <dbReference type="Proteomes" id="UP000035036"/>
    </source>
</evidence>
<dbReference type="KEGG" id="gsb:GSUB_16320"/>
<sequence length="419" mass="48351">MSEPILKDVHKTGEPGVYYREHPTRKNGVKFDRQWIIRQTLGGVQRVSVVGWMSEGHLIGDAMNKAAEYKSNHKWNQQNPDKPRRPICRQDEDDAAALLAAQIERQRKQEAFENVTFADFFNDSYLPIQHSNKKKSIGREQVLFKYHLEPVIGNLTFKQIQSLHIERIKKNMVNKGQSPRHIQYALAVARQIWTTAVKARVTNLQNPIKEVKSPKVNNKKDRFFTYEEEALYLDELAKRSPITHDMAVMSLDTGARWSELAKLQWQHVNLTAETVRLIDTKAGDDRTLHLATNRVRAMLQLRYDERQSDFVFPATDGGQQEQVNRVSYRVIKELGFNTGKDRKHWLSFHSCRHTCASRLAMAGVPLYTIKDVLGHHTIKTTERYAHLLPSASREALELLERTTGDNTIPLHRQIEKTSS</sequence>
<organism evidence="5 6">
    <name type="scientific">Geoalkalibacter subterraneus</name>
    <dbReference type="NCBI Taxonomy" id="483547"/>
    <lineage>
        <taxon>Bacteria</taxon>
        <taxon>Pseudomonadati</taxon>
        <taxon>Thermodesulfobacteriota</taxon>
        <taxon>Desulfuromonadia</taxon>
        <taxon>Desulfuromonadales</taxon>
        <taxon>Geoalkalibacteraceae</taxon>
        <taxon>Geoalkalibacter</taxon>
    </lineage>
</organism>
<dbReference type="EMBL" id="CP010311">
    <property type="protein sequence ID" value="AJF07805.1"/>
    <property type="molecule type" value="Genomic_DNA"/>
</dbReference>
<keyword evidence="3" id="KW-0233">DNA recombination</keyword>
<feature type="domain" description="Tyr recombinase" evidence="4">
    <location>
        <begin position="219"/>
        <end position="397"/>
    </location>
</feature>
<evidence type="ECO:0000256" key="3">
    <source>
        <dbReference type="ARBA" id="ARBA00023172"/>
    </source>
</evidence>
<dbReference type="GO" id="GO:0003677">
    <property type="term" value="F:DNA binding"/>
    <property type="evidence" value="ECO:0007669"/>
    <property type="project" value="UniProtKB-KW"/>
</dbReference>
<dbReference type="GO" id="GO:0006310">
    <property type="term" value="P:DNA recombination"/>
    <property type="evidence" value="ECO:0007669"/>
    <property type="project" value="UniProtKB-KW"/>
</dbReference>
<dbReference type="PROSITE" id="PS51898">
    <property type="entry name" value="TYR_RECOMBINASE"/>
    <property type="match status" value="1"/>
</dbReference>
<dbReference type="InterPro" id="IPR011010">
    <property type="entry name" value="DNA_brk_join_enz"/>
</dbReference>
<proteinExistence type="inferred from homology"/>
<dbReference type="InterPro" id="IPR013762">
    <property type="entry name" value="Integrase-like_cat_sf"/>
</dbReference>
<evidence type="ECO:0000256" key="2">
    <source>
        <dbReference type="ARBA" id="ARBA00023125"/>
    </source>
</evidence>
<dbReference type="Gene3D" id="1.10.150.130">
    <property type="match status" value="1"/>
</dbReference>
<comment type="similarity">
    <text evidence="1">Belongs to the 'phage' integrase family.</text>
</comment>
<dbReference type="GO" id="GO:0015074">
    <property type="term" value="P:DNA integration"/>
    <property type="evidence" value="ECO:0007669"/>
    <property type="project" value="InterPro"/>
</dbReference>
<dbReference type="Gene3D" id="1.10.443.10">
    <property type="entry name" value="Intergrase catalytic core"/>
    <property type="match status" value="1"/>
</dbReference>
<dbReference type="AlphaFoldDB" id="A0A0B5FUE9"/>
<accession>A0A0B5FUE9</accession>
<protein>
    <recommendedName>
        <fullName evidence="4">Tyr recombinase domain-containing protein</fullName>
    </recommendedName>
</protein>
<dbReference type="SUPFAM" id="SSF56349">
    <property type="entry name" value="DNA breaking-rejoining enzymes"/>
    <property type="match status" value="1"/>
</dbReference>
<dbReference type="Pfam" id="PF00589">
    <property type="entry name" value="Phage_integrase"/>
    <property type="match status" value="1"/>
</dbReference>
<dbReference type="HOGENOM" id="CLU_027562_17_7_7"/>
<evidence type="ECO:0000313" key="5">
    <source>
        <dbReference type="EMBL" id="AJF07805.1"/>
    </source>
</evidence>
<gene>
    <name evidence="5" type="ORF">GSUB_16320</name>
</gene>
<dbReference type="PANTHER" id="PTHR30349">
    <property type="entry name" value="PHAGE INTEGRASE-RELATED"/>
    <property type="match status" value="1"/>
</dbReference>
<name>A0A0B5FUE9_9BACT</name>
<dbReference type="InterPro" id="IPR002104">
    <property type="entry name" value="Integrase_catalytic"/>
</dbReference>